<feature type="region of interest" description="Disordered" evidence="1">
    <location>
        <begin position="65"/>
        <end position="100"/>
    </location>
</feature>
<evidence type="ECO:0000313" key="2">
    <source>
        <dbReference type="EMBL" id="CAA9528045.1"/>
    </source>
</evidence>
<feature type="non-terminal residue" evidence="2">
    <location>
        <position position="1"/>
    </location>
</feature>
<dbReference type="AlphaFoldDB" id="A0A6J4TPG6"/>
<feature type="compositionally biased region" description="Basic and acidic residues" evidence="1">
    <location>
        <begin position="77"/>
        <end position="89"/>
    </location>
</feature>
<protein>
    <submittedName>
        <fullName evidence="2">Uncharacterized protein</fullName>
    </submittedName>
</protein>
<dbReference type="EMBL" id="CADCWE010000041">
    <property type="protein sequence ID" value="CAA9528045.1"/>
    <property type="molecule type" value="Genomic_DNA"/>
</dbReference>
<gene>
    <name evidence="2" type="ORF">AVDCRST_MAG73-683</name>
</gene>
<evidence type="ECO:0000256" key="1">
    <source>
        <dbReference type="SAM" id="MobiDB-lite"/>
    </source>
</evidence>
<proteinExistence type="predicted"/>
<sequence length="100" mass="10729">AARRMGPRRVACPPLVSHARLRRAGSWKNAASSPDVRLRLGRDGWGGRGAAIFSGAALLAPLPPWPVPEPNAGRRPPASERAAEAHDPIATRFRSHSRSL</sequence>
<feature type="non-terminal residue" evidence="2">
    <location>
        <position position="100"/>
    </location>
</feature>
<name>A0A6J4TPG6_9BACT</name>
<accession>A0A6J4TPG6</accession>
<organism evidence="2">
    <name type="scientific">uncultured Thermomicrobiales bacterium</name>
    <dbReference type="NCBI Taxonomy" id="1645740"/>
    <lineage>
        <taxon>Bacteria</taxon>
        <taxon>Pseudomonadati</taxon>
        <taxon>Thermomicrobiota</taxon>
        <taxon>Thermomicrobia</taxon>
        <taxon>Thermomicrobiales</taxon>
        <taxon>environmental samples</taxon>
    </lineage>
</organism>
<reference evidence="2" key="1">
    <citation type="submission" date="2020-02" db="EMBL/GenBank/DDBJ databases">
        <authorList>
            <person name="Meier V. D."/>
        </authorList>
    </citation>
    <scope>NUCLEOTIDE SEQUENCE</scope>
    <source>
        <strain evidence="2">AVDCRST_MAG73</strain>
    </source>
</reference>